<evidence type="ECO:0000256" key="1">
    <source>
        <dbReference type="SAM" id="MobiDB-lite"/>
    </source>
</evidence>
<accession>A0AAW1ZCZ2</accession>
<proteinExistence type="predicted"/>
<name>A0AAW1ZCZ2_CULAL</name>
<protein>
    <submittedName>
        <fullName evidence="2">Uncharacterized protein</fullName>
    </submittedName>
</protein>
<organism evidence="2 3">
    <name type="scientific">Culter alburnus</name>
    <name type="common">Topmouth culter</name>
    <dbReference type="NCBI Taxonomy" id="194366"/>
    <lineage>
        <taxon>Eukaryota</taxon>
        <taxon>Metazoa</taxon>
        <taxon>Chordata</taxon>
        <taxon>Craniata</taxon>
        <taxon>Vertebrata</taxon>
        <taxon>Euteleostomi</taxon>
        <taxon>Actinopterygii</taxon>
        <taxon>Neopterygii</taxon>
        <taxon>Teleostei</taxon>
        <taxon>Ostariophysi</taxon>
        <taxon>Cypriniformes</taxon>
        <taxon>Xenocyprididae</taxon>
        <taxon>Xenocypridinae</taxon>
        <taxon>Culter</taxon>
    </lineage>
</organism>
<reference evidence="2 3" key="1">
    <citation type="submission" date="2024-05" db="EMBL/GenBank/DDBJ databases">
        <title>A high-quality chromosomal-level genome assembly of Topmouth culter (Culter alburnus).</title>
        <authorList>
            <person name="Zhao H."/>
        </authorList>
    </citation>
    <scope>NUCLEOTIDE SEQUENCE [LARGE SCALE GENOMIC DNA]</scope>
    <source>
        <strain evidence="2">CATC2023</strain>
        <tissue evidence="2">Muscle</tissue>
    </source>
</reference>
<comment type="caution">
    <text evidence="2">The sequence shown here is derived from an EMBL/GenBank/DDBJ whole genome shotgun (WGS) entry which is preliminary data.</text>
</comment>
<evidence type="ECO:0000313" key="2">
    <source>
        <dbReference type="EMBL" id="KAK9959327.1"/>
    </source>
</evidence>
<dbReference type="Proteomes" id="UP001479290">
    <property type="component" value="Unassembled WGS sequence"/>
</dbReference>
<keyword evidence="3" id="KW-1185">Reference proteome</keyword>
<dbReference type="AlphaFoldDB" id="A0AAW1ZCZ2"/>
<feature type="compositionally biased region" description="Basic and acidic residues" evidence="1">
    <location>
        <begin position="15"/>
        <end position="25"/>
    </location>
</feature>
<dbReference type="EMBL" id="JAWDJR010000017">
    <property type="protein sequence ID" value="KAK9959327.1"/>
    <property type="molecule type" value="Genomic_DNA"/>
</dbReference>
<feature type="region of interest" description="Disordered" evidence="1">
    <location>
        <begin position="1"/>
        <end position="70"/>
    </location>
</feature>
<gene>
    <name evidence="2" type="ORF">ABG768_009457</name>
</gene>
<sequence length="117" mass="12880">MRRAGGVCTSAWSCGHEHGITDRLTDPPPSTESPSSLAFVTPSSSSPSDPCGHANARRPPPRAEMTTTLPTLPLTTALLDRPMTEGNRPTPSRMNWTIRFLKEKRKRRMSRGIPDEL</sequence>
<evidence type="ECO:0000313" key="3">
    <source>
        <dbReference type="Proteomes" id="UP001479290"/>
    </source>
</evidence>